<feature type="binding site" evidence="7">
    <location>
        <begin position="348"/>
        <end position="355"/>
    </location>
    <ligand>
        <name>ATP</name>
        <dbReference type="ChEBI" id="CHEBI:30616"/>
    </ligand>
</feature>
<dbReference type="EMBL" id="FAXN01000041">
    <property type="protein sequence ID" value="CUV65657.1"/>
    <property type="molecule type" value="Genomic_DNA"/>
</dbReference>
<dbReference type="InterPro" id="IPR041856">
    <property type="entry name" value="NAD+_synth_C"/>
</dbReference>
<dbReference type="PANTHER" id="PTHR23090">
    <property type="entry name" value="NH 3 /GLUTAMINE-DEPENDENT NAD + SYNTHETASE"/>
    <property type="match status" value="1"/>
</dbReference>
<accession>A0A0S4XNI0</accession>
<dbReference type="InterPro" id="IPR036526">
    <property type="entry name" value="C-N_Hydrolase_sf"/>
</dbReference>
<comment type="pathway">
    <text evidence="1 7 8">Cofactor biosynthesis; NAD(+) biosynthesis; NAD(+) from deamido-NAD(+) (L-Gln route): step 1/1.</text>
</comment>
<feature type="domain" description="CN hydrolase" evidence="10">
    <location>
        <begin position="5"/>
        <end position="266"/>
    </location>
</feature>
<dbReference type="InterPro" id="IPR014445">
    <property type="entry name" value="Gln-dep_NAD_synthase"/>
</dbReference>
<keyword evidence="4 7" id="KW-0547">Nucleotide-binding</keyword>
<dbReference type="Gene3D" id="3.60.110.10">
    <property type="entry name" value="Carbon-nitrogen hydrolase"/>
    <property type="match status" value="1"/>
</dbReference>
<comment type="function">
    <text evidence="7">Catalyzes the ATP-dependent amidation of deamido-NAD to form NAD. Uses L-glutamine as a nitrogen source.</text>
</comment>
<gene>
    <name evidence="7 11" type="primary">nadE</name>
    <name evidence="11" type="ORF">BN3087_400033</name>
</gene>
<dbReference type="HAMAP" id="MF_02090">
    <property type="entry name" value="NadE_glutamine_dep"/>
    <property type="match status" value="1"/>
</dbReference>
<evidence type="ECO:0000256" key="6">
    <source>
        <dbReference type="ARBA" id="ARBA00023027"/>
    </source>
</evidence>
<evidence type="ECO:0000256" key="9">
    <source>
        <dbReference type="RuleBase" id="RU003811"/>
    </source>
</evidence>
<dbReference type="InterPro" id="IPR014729">
    <property type="entry name" value="Rossmann-like_a/b/a_fold"/>
</dbReference>
<dbReference type="EC" id="6.3.5.1" evidence="7 8"/>
<dbReference type="SUPFAM" id="SSF52402">
    <property type="entry name" value="Adenine nucleotide alpha hydrolases-like"/>
    <property type="match status" value="1"/>
</dbReference>
<evidence type="ECO:0000256" key="2">
    <source>
        <dbReference type="ARBA" id="ARBA00007145"/>
    </source>
</evidence>
<dbReference type="NCBIfam" id="NF002730">
    <property type="entry name" value="PRK02628.1"/>
    <property type="match status" value="1"/>
</dbReference>
<dbReference type="GO" id="GO:0005737">
    <property type="term" value="C:cytoplasm"/>
    <property type="evidence" value="ECO:0007669"/>
    <property type="project" value="InterPro"/>
</dbReference>
<dbReference type="GO" id="GO:0003952">
    <property type="term" value="F:NAD+ synthase (glutamine-hydrolyzing) activity"/>
    <property type="evidence" value="ECO:0007669"/>
    <property type="project" value="UniProtKB-UniRule"/>
</dbReference>
<dbReference type="Pfam" id="PF02540">
    <property type="entry name" value="NAD_synthase"/>
    <property type="match status" value="1"/>
</dbReference>
<evidence type="ECO:0000256" key="3">
    <source>
        <dbReference type="ARBA" id="ARBA00022598"/>
    </source>
</evidence>
<organism evidence="11">
    <name type="scientific">Sulfurovum sp. enrichment culture clone C5</name>
    <dbReference type="NCBI Taxonomy" id="497650"/>
    <lineage>
        <taxon>Bacteria</taxon>
        <taxon>Pseudomonadati</taxon>
        <taxon>Campylobacterota</taxon>
        <taxon>Epsilonproteobacteria</taxon>
        <taxon>Campylobacterales</taxon>
        <taxon>Sulfurovaceae</taxon>
        <taxon>Sulfurovum</taxon>
        <taxon>environmental samples</taxon>
    </lineage>
</organism>
<feature type="active site" description="For glutaminase activity" evidence="7">
    <location>
        <position position="112"/>
    </location>
</feature>
<dbReference type="GO" id="GO:0004359">
    <property type="term" value="F:glutaminase activity"/>
    <property type="evidence" value="ECO:0007669"/>
    <property type="project" value="InterPro"/>
</dbReference>
<keyword evidence="5 7" id="KW-0067">ATP-binding</keyword>
<keyword evidence="6 7" id="KW-0520">NAD</keyword>
<feature type="active site" description="Proton acceptor; for glutaminase activity" evidence="7">
    <location>
        <position position="43"/>
    </location>
</feature>
<comment type="caution">
    <text evidence="7">Lacks conserved residue(s) required for the propagation of feature annotation.</text>
</comment>
<dbReference type="GO" id="GO:0009435">
    <property type="term" value="P:NAD+ biosynthetic process"/>
    <property type="evidence" value="ECO:0007669"/>
    <property type="project" value="UniProtKB-UniRule"/>
</dbReference>
<feature type="binding site" evidence="7">
    <location>
        <position position="592"/>
    </location>
    <ligand>
        <name>deamido-NAD(+)</name>
        <dbReference type="ChEBI" id="CHEBI:58437"/>
        <note>ligand shared between two neighboring subunits</note>
    </ligand>
</feature>
<comment type="similarity">
    <text evidence="9">Belongs to the NAD synthetase family.</text>
</comment>
<evidence type="ECO:0000256" key="7">
    <source>
        <dbReference type="HAMAP-Rule" id="MF_02090"/>
    </source>
</evidence>
<evidence type="ECO:0000313" key="11">
    <source>
        <dbReference type="EMBL" id="CUV65657.1"/>
    </source>
</evidence>
<dbReference type="Gene3D" id="3.40.50.620">
    <property type="entry name" value="HUPs"/>
    <property type="match status" value="1"/>
</dbReference>
<dbReference type="Gene3D" id="1.10.10.1140">
    <property type="entry name" value="Glutamine-dependent NAD+ synthetase, C-terminal domain"/>
    <property type="match status" value="1"/>
</dbReference>
<dbReference type="SUPFAM" id="SSF56317">
    <property type="entry name" value="Carbon-nitrogen hydrolase"/>
    <property type="match status" value="1"/>
</dbReference>
<feature type="binding site" evidence="7">
    <location>
        <position position="434"/>
    </location>
    <ligand>
        <name>deamido-NAD(+)</name>
        <dbReference type="ChEBI" id="CHEBI:58437"/>
        <note>ligand shared between two neighboring subunits</note>
    </ligand>
</feature>
<reference evidence="11" key="1">
    <citation type="submission" date="2015-11" db="EMBL/GenBank/DDBJ databases">
        <authorList>
            <person name="Zhang Y."/>
            <person name="Guo Z."/>
        </authorList>
    </citation>
    <scope>NUCLEOTIDE SEQUENCE</scope>
    <source>
        <strain evidence="11">BN30871</strain>
    </source>
</reference>
<comment type="similarity">
    <text evidence="2 7 8">In the C-terminal section; belongs to the NAD synthetase family.</text>
</comment>
<feature type="binding site" evidence="7">
    <location>
        <begin position="468"/>
        <end position="471"/>
    </location>
    <ligand>
        <name>deamido-NAD(+)</name>
        <dbReference type="ChEBI" id="CHEBI:58437"/>
        <note>ligand shared between two neighboring subunits</note>
    </ligand>
</feature>
<feature type="binding site" evidence="7">
    <location>
        <position position="199"/>
    </location>
    <ligand>
        <name>L-glutamine</name>
        <dbReference type="ChEBI" id="CHEBI:58359"/>
    </ligand>
</feature>
<evidence type="ECO:0000256" key="4">
    <source>
        <dbReference type="ARBA" id="ARBA00022741"/>
    </source>
</evidence>
<dbReference type="PROSITE" id="PS50263">
    <property type="entry name" value="CN_HYDROLASE"/>
    <property type="match status" value="1"/>
</dbReference>
<feature type="binding site" evidence="7">
    <location>
        <position position="458"/>
    </location>
    <ligand>
        <name>ATP</name>
        <dbReference type="ChEBI" id="CHEBI:30616"/>
    </ligand>
</feature>
<sequence>MFGFYRVSVAVPELCLGNTTKNASSIINLINSAKDSSILLFPELCLSGYSAGDLFFNQTLIENQLTALQNILKATKNISTIVVVGMAIVETNRLYNCGVVIQDGKILGVVPKTYLPNKKEFYEKRHFTSGKDIKNHSISLCGQNIPFGVDLIFKDKEFLSFGIEICEDLWTVNPPSNQLALNGATLVLNLSASNELVGKSEYRKNLVVSQSARAMCAYAYASSGMGESTSETIFGGDGMIAEYGSLLTRTERFSFDEQLVSSDVDLQKLANLRMSETSFGDEPTTPYRAVECFATPKLSNIERTFDKYPFVPFDEHTKHIRCTEIVNILSHSLIQRMQRANIKKAVIGVSGGLDSTFALLVINHAYEIKNWDKSDIVAITMPGFGTTSKTKNSAMELCSSLGIEPKTISIEELSLEGFKAIEHDKNSHDVTYENVQARNRTSVLMNMANKVGGLVIGTGDMSEIALGWNTYNGDHMSMYSLNSGVPKTLIKSLIEFFKEKDTLVGILEKILNTPVSPELLPANNDEITQETEKIIGPYELHDFFLYHMLKYGATPQKILFLANLAFGDTYDNTTIKKWLSIFIKRFFTQQFKRDVVPNGPKVGTISLNPRADWRMPSDVDFEEWIKEL</sequence>
<dbReference type="UniPathway" id="UPA00253">
    <property type="reaction ID" value="UER00334"/>
</dbReference>
<feature type="binding site" evidence="7">
    <location>
        <position position="193"/>
    </location>
    <ligand>
        <name>L-glutamine</name>
        <dbReference type="ChEBI" id="CHEBI:58359"/>
    </ligand>
</feature>
<dbReference type="CDD" id="cd07570">
    <property type="entry name" value="GAT_Gln-NAD-synth"/>
    <property type="match status" value="1"/>
</dbReference>
<keyword evidence="3 7" id="KW-0436">Ligase</keyword>
<comment type="catalytic activity">
    <reaction evidence="7 8">
        <text>deamido-NAD(+) + L-glutamine + ATP + H2O = L-glutamate + AMP + diphosphate + NAD(+) + H(+)</text>
        <dbReference type="Rhea" id="RHEA:24384"/>
        <dbReference type="ChEBI" id="CHEBI:15377"/>
        <dbReference type="ChEBI" id="CHEBI:15378"/>
        <dbReference type="ChEBI" id="CHEBI:29985"/>
        <dbReference type="ChEBI" id="CHEBI:30616"/>
        <dbReference type="ChEBI" id="CHEBI:33019"/>
        <dbReference type="ChEBI" id="CHEBI:57540"/>
        <dbReference type="ChEBI" id="CHEBI:58359"/>
        <dbReference type="ChEBI" id="CHEBI:58437"/>
        <dbReference type="ChEBI" id="CHEBI:456215"/>
        <dbReference type="EC" id="6.3.5.1"/>
    </reaction>
</comment>
<dbReference type="AlphaFoldDB" id="A0A0S4XNI0"/>
<dbReference type="PANTHER" id="PTHR23090:SF9">
    <property type="entry name" value="GLUTAMINE-DEPENDENT NAD(+) SYNTHETASE"/>
    <property type="match status" value="1"/>
</dbReference>
<proteinExistence type="inferred from homology"/>
<dbReference type="InterPro" id="IPR003694">
    <property type="entry name" value="NAD_synthase"/>
</dbReference>
<dbReference type="InterPro" id="IPR003010">
    <property type="entry name" value="C-N_Hydrolase"/>
</dbReference>
<evidence type="ECO:0000256" key="5">
    <source>
        <dbReference type="ARBA" id="ARBA00022840"/>
    </source>
</evidence>
<dbReference type="CDD" id="cd00553">
    <property type="entry name" value="NAD_synthase"/>
    <property type="match status" value="1"/>
</dbReference>
<dbReference type="NCBIfam" id="TIGR00552">
    <property type="entry name" value="nadE"/>
    <property type="match status" value="1"/>
</dbReference>
<evidence type="ECO:0000259" key="10">
    <source>
        <dbReference type="PROSITE" id="PS50263"/>
    </source>
</evidence>
<feature type="active site" description="Nucleophile; for glutaminase activity" evidence="7">
    <location>
        <position position="166"/>
    </location>
</feature>
<dbReference type="GO" id="GO:0008795">
    <property type="term" value="F:NAD+ synthase activity"/>
    <property type="evidence" value="ECO:0007669"/>
    <property type="project" value="UniProtKB-UniRule"/>
</dbReference>
<dbReference type="Pfam" id="PF00795">
    <property type="entry name" value="CN_hydrolase"/>
    <property type="match status" value="1"/>
</dbReference>
<dbReference type="InterPro" id="IPR022310">
    <property type="entry name" value="NAD/GMP_synthase"/>
</dbReference>
<dbReference type="PIRSF" id="PIRSF006630">
    <property type="entry name" value="NADS_GAT"/>
    <property type="match status" value="1"/>
</dbReference>
<protein>
    <recommendedName>
        <fullName evidence="7 8">Glutamine-dependent NAD(+) synthetase</fullName>
        <ecNumber evidence="7 8">6.3.5.1</ecNumber>
    </recommendedName>
    <alternativeName>
        <fullName evidence="7 8">NAD(+) synthase [glutamine-hydrolyzing]</fullName>
    </alternativeName>
</protein>
<feature type="binding site" evidence="7">
    <location>
        <position position="463"/>
    </location>
    <ligand>
        <name>deamido-NAD(+)</name>
        <dbReference type="ChEBI" id="CHEBI:58437"/>
        <note>ligand shared between two neighboring subunits</note>
    </ligand>
</feature>
<evidence type="ECO:0000256" key="1">
    <source>
        <dbReference type="ARBA" id="ARBA00005188"/>
    </source>
</evidence>
<name>A0A0S4XNI0_9BACT</name>
<evidence type="ECO:0000256" key="8">
    <source>
        <dbReference type="PIRNR" id="PIRNR006630"/>
    </source>
</evidence>
<dbReference type="GO" id="GO:0005524">
    <property type="term" value="F:ATP binding"/>
    <property type="evidence" value="ECO:0007669"/>
    <property type="project" value="UniProtKB-UniRule"/>
</dbReference>